<feature type="transmembrane region" description="Helical" evidence="4">
    <location>
        <begin position="462"/>
        <end position="487"/>
    </location>
</feature>
<dbReference type="Gene3D" id="3.80.10.10">
    <property type="entry name" value="Ribonuclease Inhibitor"/>
    <property type="match status" value="1"/>
</dbReference>
<dbReference type="EMBL" id="NIVC01000019">
    <property type="protein sequence ID" value="PAA93992.1"/>
    <property type="molecule type" value="Genomic_DNA"/>
</dbReference>
<evidence type="ECO:0000313" key="6">
    <source>
        <dbReference type="EMBL" id="PAA93992.1"/>
    </source>
</evidence>
<dbReference type="InterPro" id="IPR003591">
    <property type="entry name" value="Leu-rich_rpt_typical-subtyp"/>
</dbReference>
<reference evidence="6 7" key="1">
    <citation type="submission" date="2017-06" db="EMBL/GenBank/DDBJ databases">
        <title>A platform for efficient transgenesis in Macrostomum lignano, a flatworm model organism for stem cell research.</title>
        <authorList>
            <person name="Berezikov E."/>
        </authorList>
    </citation>
    <scope>NUCLEOTIDE SEQUENCE [LARGE SCALE GENOMIC DNA]</scope>
    <source>
        <strain evidence="6">DV1</strain>
        <tissue evidence="6">Whole organism</tissue>
    </source>
</reference>
<sequence length="605" mass="64741">MPSVGQLLLLASVAAISIALTSAVRLTTSADSSKCLTKKMLISCYASGAASQRGVIQCGSAVAAASRLATEVLLEWDHSVTRMFGSGSQAQLKVELSKPPDGLQLVLLDLSEEALCTAAQSGVHLQLSFQTFSGFTRLALRGLQLPTVSRASLIGSLVINAELLDGLPSLEQLAVSGNNITASPDEPLASYSVASAGQLRGLTVLASIHSADYSTPLLASLPSLQSVRIRRSNIILLRAGTLSDLQSLRYLYLSENNIRRLQSDCFKGLSSLQHLQLNVNGLARLQNNIFSDLVNLEQLSLARNHLSDIQPNAFSGLVKLTHLDLSDNKLTRLSNEVFVQLSSLQSLSLKSNALSSWPRNDTFCPLGSLQTLWTDSPAVDCVKFSAERLVQHVQQFGSGGFGRPKKYDCDLRMLADEKKPCNRWLDRLMPNKSVKDAKVRAATASGDEADKTRYDERQPSRLTIVLLIVFSIVCLIHVLTTGVTLYVCRRIRQERRGAAGGGSGSQRRAGKGGLWNGQRRPTSLSTPLEEEEEEDAGRSLKTAGSSDGVLVSFQSGGAATAAGTSAAAASGNGARAGKSGGASDSSHKLSVRDKNYDFNEDEPRS</sequence>
<gene>
    <name evidence="6" type="ORF">BOX15_Mlig016757g1</name>
</gene>
<dbReference type="InterPro" id="IPR001611">
    <property type="entry name" value="Leu-rich_rpt"/>
</dbReference>
<dbReference type="PRINTS" id="PR00019">
    <property type="entry name" value="LEURICHRPT"/>
</dbReference>
<evidence type="ECO:0000256" key="4">
    <source>
        <dbReference type="SAM" id="Phobius"/>
    </source>
</evidence>
<dbReference type="SMART" id="SM00369">
    <property type="entry name" value="LRR_TYP"/>
    <property type="match status" value="7"/>
</dbReference>
<comment type="caution">
    <text evidence="6">The sequence shown here is derived from an EMBL/GenBank/DDBJ whole genome shotgun (WGS) entry which is preliminary data.</text>
</comment>
<organism evidence="6 7">
    <name type="scientific">Macrostomum lignano</name>
    <dbReference type="NCBI Taxonomy" id="282301"/>
    <lineage>
        <taxon>Eukaryota</taxon>
        <taxon>Metazoa</taxon>
        <taxon>Spiralia</taxon>
        <taxon>Lophotrochozoa</taxon>
        <taxon>Platyhelminthes</taxon>
        <taxon>Rhabditophora</taxon>
        <taxon>Macrostomorpha</taxon>
        <taxon>Macrostomida</taxon>
        <taxon>Macrostomidae</taxon>
        <taxon>Macrostomum</taxon>
    </lineage>
</organism>
<name>A0A267H8W6_9PLAT</name>
<feature type="region of interest" description="Disordered" evidence="3">
    <location>
        <begin position="496"/>
        <end position="544"/>
    </location>
</feature>
<feature type="compositionally biased region" description="Basic and acidic residues" evidence="3">
    <location>
        <begin position="585"/>
        <end position="605"/>
    </location>
</feature>
<dbReference type="InterPro" id="IPR032675">
    <property type="entry name" value="LRR_dom_sf"/>
</dbReference>
<evidence type="ECO:0000256" key="3">
    <source>
        <dbReference type="SAM" id="MobiDB-lite"/>
    </source>
</evidence>
<proteinExistence type="predicted"/>
<feature type="compositionally biased region" description="Low complexity" evidence="3">
    <location>
        <begin position="561"/>
        <end position="584"/>
    </location>
</feature>
<feature type="region of interest" description="Disordered" evidence="3">
    <location>
        <begin position="561"/>
        <end position="605"/>
    </location>
</feature>
<evidence type="ECO:0000313" key="7">
    <source>
        <dbReference type="Proteomes" id="UP000215902"/>
    </source>
</evidence>
<dbReference type="AlphaFoldDB" id="A0A267H8W6"/>
<dbReference type="Pfam" id="PF00560">
    <property type="entry name" value="LRR_1"/>
    <property type="match status" value="1"/>
</dbReference>
<keyword evidence="1" id="KW-0433">Leucine-rich repeat</keyword>
<evidence type="ECO:0000256" key="2">
    <source>
        <dbReference type="ARBA" id="ARBA00022737"/>
    </source>
</evidence>
<keyword evidence="4" id="KW-0812">Transmembrane</keyword>
<keyword evidence="4" id="KW-1133">Transmembrane helix</keyword>
<dbReference type="FunFam" id="3.80.10.10:FF:000732">
    <property type="entry name" value="GD11101"/>
    <property type="match status" value="1"/>
</dbReference>
<evidence type="ECO:0000256" key="1">
    <source>
        <dbReference type="ARBA" id="ARBA00022614"/>
    </source>
</evidence>
<dbReference type="STRING" id="282301.A0A267H8W6"/>
<keyword evidence="2" id="KW-0677">Repeat</keyword>
<dbReference type="PROSITE" id="PS51450">
    <property type="entry name" value="LRR"/>
    <property type="match status" value="3"/>
</dbReference>
<dbReference type="PANTHER" id="PTHR45617">
    <property type="entry name" value="LEUCINE RICH REPEAT FAMILY PROTEIN"/>
    <property type="match status" value="1"/>
</dbReference>
<dbReference type="SUPFAM" id="SSF52058">
    <property type="entry name" value="L domain-like"/>
    <property type="match status" value="1"/>
</dbReference>
<keyword evidence="4" id="KW-0472">Membrane</keyword>
<protein>
    <recommendedName>
        <fullName evidence="8">LRRCT domain-containing protein</fullName>
    </recommendedName>
</protein>
<dbReference type="PANTHER" id="PTHR45617:SF181">
    <property type="entry name" value="LP04042P"/>
    <property type="match status" value="1"/>
</dbReference>
<feature type="chain" id="PRO_5012266907" description="LRRCT domain-containing protein" evidence="5">
    <location>
        <begin position="24"/>
        <end position="605"/>
    </location>
</feature>
<keyword evidence="5" id="KW-0732">Signal</keyword>
<dbReference type="OrthoDB" id="676979at2759"/>
<feature type="signal peptide" evidence="5">
    <location>
        <begin position="1"/>
        <end position="23"/>
    </location>
</feature>
<evidence type="ECO:0008006" key="8">
    <source>
        <dbReference type="Google" id="ProtNLM"/>
    </source>
</evidence>
<evidence type="ECO:0000256" key="5">
    <source>
        <dbReference type="SAM" id="SignalP"/>
    </source>
</evidence>
<dbReference type="Pfam" id="PF13855">
    <property type="entry name" value="LRR_8"/>
    <property type="match status" value="2"/>
</dbReference>
<dbReference type="Proteomes" id="UP000215902">
    <property type="component" value="Unassembled WGS sequence"/>
</dbReference>
<keyword evidence="7" id="KW-1185">Reference proteome</keyword>
<accession>A0A267H8W6</accession>